<dbReference type="InterPro" id="IPR050922">
    <property type="entry name" value="LytR/CpsA/Psr_CW_biosynth"/>
</dbReference>
<feature type="region of interest" description="Disordered" evidence="2">
    <location>
        <begin position="315"/>
        <end position="341"/>
    </location>
</feature>
<keyword evidence="3" id="KW-1133">Transmembrane helix</keyword>
<sequence>MEQDSRKKRPVWKIVLLVFGLVLLIGGSAFGYFVYKANETAENANSELTRGDKSDRREETVDLTKDHFSVLLAGVDGGASLEEEGRTDSLMVATFNKESRQVTLVSIPRDSYVDIVTTDGEFKDKINHAYAYGGIDTTIATVEKLFDIPIDYYATINFDGIEDLVDAVGGVEVDVLVPISGRATGNVELEPGVQTLDGKEALAYARMRKDDPEGDVGRAKRQQQVLEAIINEATTINSFTKLNRIMNAVGDNIRTNMSLSEASQLQPYTKSLRSFNQETLAGGDLTIGGVYYYELDPADLSEKRSLLKTELGLPLTAEDSDNGTGDGLNETEDGFSETTTY</sequence>
<evidence type="ECO:0000313" key="6">
    <source>
        <dbReference type="Proteomes" id="UP001230807"/>
    </source>
</evidence>
<comment type="caution">
    <text evidence="5">The sequence shown here is derived from an EMBL/GenBank/DDBJ whole genome shotgun (WGS) entry which is preliminary data.</text>
</comment>
<dbReference type="PANTHER" id="PTHR33392">
    <property type="entry name" value="POLYISOPRENYL-TEICHOIC ACID--PEPTIDOGLYCAN TEICHOIC ACID TRANSFERASE TAGU"/>
    <property type="match status" value="1"/>
</dbReference>
<dbReference type="Gene3D" id="3.40.630.190">
    <property type="entry name" value="LCP protein"/>
    <property type="match status" value="1"/>
</dbReference>
<dbReference type="InterPro" id="IPR004474">
    <property type="entry name" value="LytR_CpsA_psr"/>
</dbReference>
<proteinExistence type="inferred from homology"/>
<dbReference type="PANTHER" id="PTHR33392:SF6">
    <property type="entry name" value="POLYISOPRENYL-TEICHOIC ACID--PEPTIDOGLYCAN TEICHOIC ACID TRANSFERASE TAGU"/>
    <property type="match status" value="1"/>
</dbReference>
<dbReference type="EMBL" id="JASWER010000003">
    <property type="protein sequence ID" value="MDL5376571.1"/>
    <property type="molecule type" value="Genomic_DNA"/>
</dbReference>
<evidence type="ECO:0000256" key="1">
    <source>
        <dbReference type="ARBA" id="ARBA00006068"/>
    </source>
</evidence>
<gene>
    <name evidence="5" type="ORF">QR695_06070</name>
</gene>
<keyword evidence="6" id="KW-1185">Reference proteome</keyword>
<feature type="domain" description="Cell envelope-related transcriptional attenuator" evidence="4">
    <location>
        <begin position="86"/>
        <end position="233"/>
    </location>
</feature>
<accession>A0ABT7MN15</accession>
<comment type="similarity">
    <text evidence="1">Belongs to the LytR/CpsA/Psr (LCP) family.</text>
</comment>
<dbReference type="Proteomes" id="UP001230807">
    <property type="component" value="Unassembled WGS sequence"/>
</dbReference>
<protein>
    <submittedName>
        <fullName evidence="5">LCP family protein</fullName>
    </submittedName>
</protein>
<name>A0ABT7MN15_9BACL</name>
<keyword evidence="3" id="KW-0812">Transmembrane</keyword>
<feature type="transmembrane region" description="Helical" evidence="3">
    <location>
        <begin position="12"/>
        <end position="35"/>
    </location>
</feature>
<evidence type="ECO:0000256" key="2">
    <source>
        <dbReference type="SAM" id="MobiDB-lite"/>
    </source>
</evidence>
<keyword evidence="3" id="KW-0472">Membrane</keyword>
<dbReference type="RefSeq" id="WP_214832065.1">
    <property type="nucleotide sequence ID" value="NZ_CP183077.1"/>
</dbReference>
<evidence type="ECO:0000259" key="4">
    <source>
        <dbReference type="Pfam" id="PF03816"/>
    </source>
</evidence>
<reference evidence="5 6" key="1">
    <citation type="submission" date="2023-06" db="EMBL/GenBank/DDBJ databases">
        <title>Influencing factors and mechanism of Cr(VI) reduction by facultative anaerobic Exiguobacterium sp. PY14.</title>
        <authorList>
            <person name="Zou L."/>
        </authorList>
    </citation>
    <scope>NUCLEOTIDE SEQUENCE [LARGE SCALE GENOMIC DNA]</scope>
    <source>
        <strain evidence="5 6">PY14</strain>
    </source>
</reference>
<evidence type="ECO:0000256" key="3">
    <source>
        <dbReference type="SAM" id="Phobius"/>
    </source>
</evidence>
<dbReference type="Pfam" id="PF03816">
    <property type="entry name" value="LytR_cpsA_psr"/>
    <property type="match status" value="1"/>
</dbReference>
<evidence type="ECO:0000313" key="5">
    <source>
        <dbReference type="EMBL" id="MDL5376571.1"/>
    </source>
</evidence>
<dbReference type="NCBIfam" id="TIGR00350">
    <property type="entry name" value="lytR_cpsA_psr"/>
    <property type="match status" value="1"/>
</dbReference>
<organism evidence="5 6">
    <name type="scientific">Exiguobacterium mexicanum</name>
    <dbReference type="NCBI Taxonomy" id="340146"/>
    <lineage>
        <taxon>Bacteria</taxon>
        <taxon>Bacillati</taxon>
        <taxon>Bacillota</taxon>
        <taxon>Bacilli</taxon>
        <taxon>Bacillales</taxon>
        <taxon>Bacillales Family XII. Incertae Sedis</taxon>
        <taxon>Exiguobacterium</taxon>
    </lineage>
</organism>